<dbReference type="AlphaFoldDB" id="A0A1F4NRG4"/>
<reference evidence="1 2" key="1">
    <citation type="journal article" date="2016" name="Nat. Commun.">
        <title>Thousands of microbial genomes shed light on interconnected biogeochemical processes in an aquifer system.</title>
        <authorList>
            <person name="Anantharaman K."/>
            <person name="Brown C.T."/>
            <person name="Hug L.A."/>
            <person name="Sharon I."/>
            <person name="Castelle C.J."/>
            <person name="Probst A.J."/>
            <person name="Thomas B.C."/>
            <person name="Singh A."/>
            <person name="Wilkins M.J."/>
            <person name="Karaoz U."/>
            <person name="Brodie E.L."/>
            <person name="Williams K.H."/>
            <person name="Hubbard S.S."/>
            <person name="Banfield J.F."/>
        </authorList>
    </citation>
    <scope>NUCLEOTIDE SEQUENCE [LARGE SCALE GENOMIC DNA]</scope>
</reference>
<comment type="caution">
    <text evidence="1">The sequence shown here is derived from an EMBL/GenBank/DDBJ whole genome shotgun (WGS) entry which is preliminary data.</text>
</comment>
<organism evidence="1 2">
    <name type="scientific">candidate division Kazan bacterium RBG_13_50_9</name>
    <dbReference type="NCBI Taxonomy" id="1798535"/>
    <lineage>
        <taxon>Bacteria</taxon>
        <taxon>Bacteria division Kazan-3B-28</taxon>
    </lineage>
</organism>
<evidence type="ECO:0000313" key="2">
    <source>
        <dbReference type="Proteomes" id="UP000176651"/>
    </source>
</evidence>
<dbReference type="Proteomes" id="UP000176651">
    <property type="component" value="Unassembled WGS sequence"/>
</dbReference>
<protein>
    <submittedName>
        <fullName evidence="1">Uncharacterized protein</fullName>
    </submittedName>
</protein>
<sequence>MKQFVVNRFGLIALTIIFLLLYGYFSMSDTLLAPSQQTNQFLPTETPTTIGSLGGFHILEDITNSDERTYYRVAIQTRLNRSTVIDNSIITPKTDVELVPADEEILIEGRLTDTTDLGPYRIQATLSDTQVVNTPGATLEGMQQAKINQGPLTEVWLIQSPEDSNPQILIGLTEIVRFRVSANSAGTIFIDILK</sequence>
<accession>A0A1F4NRG4</accession>
<proteinExistence type="predicted"/>
<name>A0A1F4NRG4_UNCK3</name>
<evidence type="ECO:0000313" key="1">
    <source>
        <dbReference type="EMBL" id="OGB74085.1"/>
    </source>
</evidence>
<dbReference type="EMBL" id="META01000005">
    <property type="protein sequence ID" value="OGB74085.1"/>
    <property type="molecule type" value="Genomic_DNA"/>
</dbReference>
<gene>
    <name evidence="1" type="ORF">A2V68_02575</name>
</gene>